<evidence type="ECO:0000313" key="3">
    <source>
        <dbReference type="EMBL" id="SDC90884.1"/>
    </source>
</evidence>
<sequence length="248" mass="28078">MEKEVYIEGKKISYEQESPEQQKNIIFIHGSGATKLTWKHQLKATLPNYTKIALDLIGHGESQGNGYSSIDDYVDFIKSFIEALNLKNVTLCGHSMGGAIVLQFSLKYPHLLDKIIIAGSGAKLKVHQDILKATLEGANYAVDWAYCEHTKKELIEEAESEFNNTNKIVRYNDFLACNEFDIMQKVDQIDKPALVIVGSCDKLTPIKYAQYLKDNIKHSQMVVIQNAGHMSMWEKPDDFNKAICNFLQ</sequence>
<dbReference type="SUPFAM" id="SSF53474">
    <property type="entry name" value="alpha/beta-Hydrolases"/>
    <property type="match status" value="1"/>
</dbReference>
<dbReference type="Pfam" id="PF12697">
    <property type="entry name" value="Abhydrolase_6"/>
    <property type="match status" value="1"/>
</dbReference>
<reference evidence="4" key="1">
    <citation type="submission" date="2016-10" db="EMBL/GenBank/DDBJ databases">
        <authorList>
            <person name="Varghese N."/>
            <person name="Submissions S."/>
        </authorList>
    </citation>
    <scope>NUCLEOTIDE SEQUENCE [LARGE SCALE GENOMIC DNA]</scope>
    <source>
        <strain evidence="4">DSM 8415</strain>
    </source>
</reference>
<dbReference type="EMBL" id="FMYU01000011">
    <property type="protein sequence ID" value="SDC90884.1"/>
    <property type="molecule type" value="Genomic_DNA"/>
</dbReference>
<evidence type="ECO:0000259" key="2">
    <source>
        <dbReference type="Pfam" id="PF12697"/>
    </source>
</evidence>
<dbReference type="PANTHER" id="PTHR43798">
    <property type="entry name" value="MONOACYLGLYCEROL LIPASE"/>
    <property type="match status" value="1"/>
</dbReference>
<proteinExistence type="predicted"/>
<dbReference type="RefSeq" id="WP_092129439.1">
    <property type="nucleotide sequence ID" value="NZ_FMYU01000011.1"/>
</dbReference>
<dbReference type="InterPro" id="IPR050266">
    <property type="entry name" value="AB_hydrolase_sf"/>
</dbReference>
<feature type="domain" description="AB hydrolase-1" evidence="2">
    <location>
        <begin position="25"/>
        <end position="241"/>
    </location>
</feature>
<accession>A0A1G6QG44</accession>
<organism evidence="3 4">
    <name type="scientific">Desulfurella multipotens</name>
    <dbReference type="NCBI Taxonomy" id="79269"/>
    <lineage>
        <taxon>Bacteria</taxon>
        <taxon>Pseudomonadati</taxon>
        <taxon>Campylobacterota</taxon>
        <taxon>Desulfurellia</taxon>
        <taxon>Desulfurellales</taxon>
        <taxon>Desulfurellaceae</taxon>
        <taxon>Desulfurella</taxon>
    </lineage>
</organism>
<dbReference type="GO" id="GO:0016020">
    <property type="term" value="C:membrane"/>
    <property type="evidence" value="ECO:0007669"/>
    <property type="project" value="TreeGrafter"/>
</dbReference>
<gene>
    <name evidence="3" type="ORF">SAMN05660835_01577</name>
</gene>
<keyword evidence="4" id="KW-1185">Reference proteome</keyword>
<keyword evidence="1" id="KW-0378">Hydrolase</keyword>
<dbReference type="InterPro" id="IPR029058">
    <property type="entry name" value="AB_hydrolase_fold"/>
</dbReference>
<dbReference type="OrthoDB" id="5338718at2"/>
<dbReference type="Gene3D" id="3.40.50.1820">
    <property type="entry name" value="alpha/beta hydrolase"/>
    <property type="match status" value="1"/>
</dbReference>
<protein>
    <submittedName>
        <fullName evidence="3">Pimeloyl-ACP methyl ester carboxylesterase</fullName>
    </submittedName>
</protein>
<dbReference type="AlphaFoldDB" id="A0A1G6QG44"/>
<evidence type="ECO:0000313" key="4">
    <source>
        <dbReference type="Proteomes" id="UP000199411"/>
    </source>
</evidence>
<name>A0A1G6QG44_9BACT</name>
<dbReference type="PANTHER" id="PTHR43798:SF31">
    <property type="entry name" value="AB HYDROLASE SUPERFAMILY PROTEIN YCLE"/>
    <property type="match status" value="1"/>
</dbReference>
<evidence type="ECO:0000256" key="1">
    <source>
        <dbReference type="ARBA" id="ARBA00022801"/>
    </source>
</evidence>
<dbReference type="GO" id="GO:0016787">
    <property type="term" value="F:hydrolase activity"/>
    <property type="evidence" value="ECO:0007669"/>
    <property type="project" value="UniProtKB-KW"/>
</dbReference>
<dbReference type="Proteomes" id="UP000199411">
    <property type="component" value="Unassembled WGS sequence"/>
</dbReference>
<dbReference type="InterPro" id="IPR000073">
    <property type="entry name" value="AB_hydrolase_1"/>
</dbReference>
<dbReference type="PRINTS" id="PR00111">
    <property type="entry name" value="ABHYDROLASE"/>
</dbReference>